<protein>
    <submittedName>
        <fullName evidence="1">Uncharacterized protein</fullName>
    </submittedName>
</protein>
<dbReference type="AlphaFoldDB" id="R7Q7G0"/>
<evidence type="ECO:0000313" key="1">
    <source>
        <dbReference type="EMBL" id="CDF33768.1"/>
    </source>
</evidence>
<keyword evidence="2" id="KW-1185">Reference proteome</keyword>
<evidence type="ECO:0000313" key="2">
    <source>
        <dbReference type="Proteomes" id="UP000012073"/>
    </source>
</evidence>
<name>R7Q7G0_CHOCR</name>
<gene>
    <name evidence="1" type="ORF">CHC_T00002568001</name>
</gene>
<accession>R7Q7G0</accession>
<reference evidence="2" key="1">
    <citation type="journal article" date="2013" name="Proc. Natl. Acad. Sci. U.S.A.">
        <title>Genome structure and metabolic features in the red seaweed Chondrus crispus shed light on evolution of the Archaeplastida.</title>
        <authorList>
            <person name="Collen J."/>
            <person name="Porcel B."/>
            <person name="Carre W."/>
            <person name="Ball S.G."/>
            <person name="Chaparro C."/>
            <person name="Tonon T."/>
            <person name="Barbeyron T."/>
            <person name="Michel G."/>
            <person name="Noel B."/>
            <person name="Valentin K."/>
            <person name="Elias M."/>
            <person name="Artiguenave F."/>
            <person name="Arun A."/>
            <person name="Aury J.M."/>
            <person name="Barbosa-Neto J.F."/>
            <person name="Bothwell J.H."/>
            <person name="Bouget F.Y."/>
            <person name="Brillet L."/>
            <person name="Cabello-Hurtado F."/>
            <person name="Capella-Gutierrez S."/>
            <person name="Charrier B."/>
            <person name="Cladiere L."/>
            <person name="Cock J.M."/>
            <person name="Coelho S.M."/>
            <person name="Colleoni C."/>
            <person name="Czjzek M."/>
            <person name="Da Silva C."/>
            <person name="Delage L."/>
            <person name="Denoeud F."/>
            <person name="Deschamps P."/>
            <person name="Dittami S.M."/>
            <person name="Gabaldon T."/>
            <person name="Gachon C.M."/>
            <person name="Groisillier A."/>
            <person name="Herve C."/>
            <person name="Jabbari K."/>
            <person name="Katinka M."/>
            <person name="Kloareg B."/>
            <person name="Kowalczyk N."/>
            <person name="Labadie K."/>
            <person name="Leblanc C."/>
            <person name="Lopez P.J."/>
            <person name="McLachlan D.H."/>
            <person name="Meslet-Cladiere L."/>
            <person name="Moustafa A."/>
            <person name="Nehr Z."/>
            <person name="Nyvall Collen P."/>
            <person name="Panaud O."/>
            <person name="Partensky F."/>
            <person name="Poulain J."/>
            <person name="Rensing S.A."/>
            <person name="Rousvoal S."/>
            <person name="Samson G."/>
            <person name="Symeonidi A."/>
            <person name="Weissenbach J."/>
            <person name="Zambounis A."/>
            <person name="Wincker P."/>
            <person name="Boyen C."/>
        </authorList>
    </citation>
    <scope>NUCLEOTIDE SEQUENCE [LARGE SCALE GENOMIC DNA]</scope>
    <source>
        <strain evidence="2">cv. Stackhouse</strain>
    </source>
</reference>
<dbReference type="EMBL" id="HG001657">
    <property type="protein sequence ID" value="CDF33768.1"/>
    <property type="molecule type" value="Genomic_DNA"/>
</dbReference>
<proteinExistence type="predicted"/>
<dbReference type="Gramene" id="CDF33768">
    <property type="protein sequence ID" value="CDF33768"/>
    <property type="gene ID" value="CHC_T00002568001"/>
</dbReference>
<dbReference type="RefSeq" id="XP_005713587.1">
    <property type="nucleotide sequence ID" value="XM_005713530.1"/>
</dbReference>
<dbReference type="Proteomes" id="UP000012073">
    <property type="component" value="Unassembled WGS sequence"/>
</dbReference>
<dbReference type="KEGG" id="ccp:CHC_T00002568001"/>
<sequence length="140" mass="16355">MRLMRSRYRCFVAFYGSCLNVNRGRRAGSSTGARHFRLLWGALKNILSLRCGSSLLGNSMFSSQKTVRQQTWRAAKLWRLIGYMLHKRIFRVSGPCCRYLSLFRSSFLWLQAKQCPKMHRTGRARVVPGMDWFILENKSL</sequence>
<dbReference type="GeneID" id="17321301"/>
<organism evidence="1 2">
    <name type="scientific">Chondrus crispus</name>
    <name type="common">Carrageen Irish moss</name>
    <name type="synonym">Polymorpha crispa</name>
    <dbReference type="NCBI Taxonomy" id="2769"/>
    <lineage>
        <taxon>Eukaryota</taxon>
        <taxon>Rhodophyta</taxon>
        <taxon>Florideophyceae</taxon>
        <taxon>Rhodymeniophycidae</taxon>
        <taxon>Gigartinales</taxon>
        <taxon>Gigartinaceae</taxon>
        <taxon>Chondrus</taxon>
    </lineage>
</organism>